<dbReference type="PANTHER" id="PTHR24559">
    <property type="entry name" value="TRANSPOSON TY3-I GAG-POL POLYPROTEIN"/>
    <property type="match status" value="1"/>
</dbReference>
<evidence type="ECO:0008006" key="3">
    <source>
        <dbReference type="Google" id="ProtNLM"/>
    </source>
</evidence>
<dbReference type="EMBL" id="CP144752">
    <property type="protein sequence ID" value="WVZ89346.1"/>
    <property type="molecule type" value="Genomic_DNA"/>
</dbReference>
<dbReference type="PANTHER" id="PTHR24559:SF444">
    <property type="entry name" value="REVERSE TRANSCRIPTASE DOMAIN-CONTAINING PROTEIN"/>
    <property type="match status" value="1"/>
</dbReference>
<dbReference type="Proteomes" id="UP001341281">
    <property type="component" value="Chromosome 08"/>
</dbReference>
<dbReference type="SUPFAM" id="SSF56672">
    <property type="entry name" value="DNA/RNA polymerases"/>
    <property type="match status" value="1"/>
</dbReference>
<dbReference type="CDD" id="cd01647">
    <property type="entry name" value="RT_LTR"/>
    <property type="match status" value="1"/>
</dbReference>
<dbReference type="InterPro" id="IPR053134">
    <property type="entry name" value="RNA-dir_DNA_polymerase"/>
</dbReference>
<keyword evidence="2" id="KW-1185">Reference proteome</keyword>
<dbReference type="AlphaFoldDB" id="A0AAQ3X7Z1"/>
<accession>A0AAQ3X7Z1</accession>
<sequence>MCVDYTDLNKHCPKDPFGLPRIHQVVDFTAGCALLSFLDCYSDYHQISLAIEDQEKTAFITPFGAYCYTSMSFGLKNTGKRVEAYVDDLVIKTKNAEDFIDNLQQAFDSLRKFRWKLNPTKCVFGVPVGQLLSFVVSNRGIKANPEKVKAIL</sequence>
<evidence type="ECO:0000313" key="2">
    <source>
        <dbReference type="Proteomes" id="UP001341281"/>
    </source>
</evidence>
<reference evidence="1 2" key="1">
    <citation type="submission" date="2024-02" db="EMBL/GenBank/DDBJ databases">
        <title>High-quality chromosome-scale genome assembly of Pensacola bahiagrass (Paspalum notatum Flugge var. saurae).</title>
        <authorList>
            <person name="Vega J.M."/>
            <person name="Podio M."/>
            <person name="Orjuela J."/>
            <person name="Siena L.A."/>
            <person name="Pessino S.C."/>
            <person name="Combes M.C."/>
            <person name="Mariac C."/>
            <person name="Albertini E."/>
            <person name="Pupilli F."/>
            <person name="Ortiz J.P.A."/>
            <person name="Leblanc O."/>
        </authorList>
    </citation>
    <scope>NUCLEOTIDE SEQUENCE [LARGE SCALE GENOMIC DNA]</scope>
    <source>
        <strain evidence="1">R1</strain>
        <tissue evidence="1">Leaf</tissue>
    </source>
</reference>
<dbReference type="Gene3D" id="3.30.70.270">
    <property type="match status" value="1"/>
</dbReference>
<name>A0AAQ3X7Z1_PASNO</name>
<protein>
    <recommendedName>
        <fullName evidence="3">Reverse transcriptase</fullName>
    </recommendedName>
</protein>
<dbReference type="InterPro" id="IPR043502">
    <property type="entry name" value="DNA/RNA_pol_sf"/>
</dbReference>
<gene>
    <name evidence="1" type="ORF">U9M48_035767</name>
</gene>
<dbReference type="InterPro" id="IPR043128">
    <property type="entry name" value="Rev_trsase/Diguanyl_cyclase"/>
</dbReference>
<proteinExistence type="predicted"/>
<evidence type="ECO:0000313" key="1">
    <source>
        <dbReference type="EMBL" id="WVZ89346.1"/>
    </source>
</evidence>
<organism evidence="1 2">
    <name type="scientific">Paspalum notatum var. saurae</name>
    <dbReference type="NCBI Taxonomy" id="547442"/>
    <lineage>
        <taxon>Eukaryota</taxon>
        <taxon>Viridiplantae</taxon>
        <taxon>Streptophyta</taxon>
        <taxon>Embryophyta</taxon>
        <taxon>Tracheophyta</taxon>
        <taxon>Spermatophyta</taxon>
        <taxon>Magnoliopsida</taxon>
        <taxon>Liliopsida</taxon>
        <taxon>Poales</taxon>
        <taxon>Poaceae</taxon>
        <taxon>PACMAD clade</taxon>
        <taxon>Panicoideae</taxon>
        <taxon>Andropogonodae</taxon>
        <taxon>Paspaleae</taxon>
        <taxon>Paspalinae</taxon>
        <taxon>Paspalum</taxon>
    </lineage>
</organism>